<dbReference type="CDD" id="cd05233">
    <property type="entry name" value="SDR_c"/>
    <property type="match status" value="1"/>
</dbReference>
<dbReference type="InterPro" id="IPR036291">
    <property type="entry name" value="NAD(P)-bd_dom_sf"/>
</dbReference>
<evidence type="ECO:0000313" key="4">
    <source>
        <dbReference type="EMBL" id="EFX04353.1"/>
    </source>
</evidence>
<dbReference type="GeneID" id="25974142"/>
<dbReference type="GO" id="GO:0016491">
    <property type="term" value="F:oxidoreductase activity"/>
    <property type="evidence" value="ECO:0007669"/>
    <property type="project" value="UniProtKB-KW"/>
</dbReference>
<dbReference type="HOGENOM" id="CLU_010194_1_3_1"/>
<dbReference type="InterPro" id="IPR002347">
    <property type="entry name" value="SDR_fam"/>
</dbReference>
<sequence length="272" mass="28797">MSLRKAALVTAGSAGLGAAIARVLALNLGMSVTVNYAHDAGRAEALVRELRSGWQKSSHVSGKEGQPSVLPPSFTAIQADLSDKSQVARLVREAAAAAGGRLDVVVSNVGWTRMRNFADLDDGVDEADWDRCFAVNVKSHLWLFHAARPWLEESNSREAGSAVFVSTASVAGVKPSGSSLPYAVTKAAQIHLIKSLATIAAPTIRVNSVSPGVLLTDWGLSFPAERLDETKRRNALQRFATVEDVAAQVKLYVTSKSVTGQNAVVDAGYTLS</sequence>
<gene>
    <name evidence="4" type="ORF">CMQ_1281</name>
</gene>
<dbReference type="InParanoid" id="F0XEC8"/>
<organism evidence="5">
    <name type="scientific">Grosmannia clavigera (strain kw1407 / UAMH 11150)</name>
    <name type="common">Blue stain fungus</name>
    <name type="synonym">Graphiocladiella clavigera</name>
    <dbReference type="NCBI Taxonomy" id="655863"/>
    <lineage>
        <taxon>Eukaryota</taxon>
        <taxon>Fungi</taxon>
        <taxon>Dikarya</taxon>
        <taxon>Ascomycota</taxon>
        <taxon>Pezizomycotina</taxon>
        <taxon>Sordariomycetes</taxon>
        <taxon>Sordariomycetidae</taxon>
        <taxon>Ophiostomatales</taxon>
        <taxon>Ophiostomataceae</taxon>
        <taxon>Leptographium</taxon>
    </lineage>
</organism>
<reference evidence="4 5" key="1">
    <citation type="journal article" date="2011" name="Proc. Natl. Acad. Sci. U.S.A.">
        <title>Genome and transcriptome analyses of the mountain pine beetle-fungal symbiont Grosmannia clavigera, a lodgepole pine pathogen.</title>
        <authorList>
            <person name="DiGuistini S."/>
            <person name="Wang Y."/>
            <person name="Liao N.Y."/>
            <person name="Taylor G."/>
            <person name="Tanguay P."/>
            <person name="Feau N."/>
            <person name="Henrissat B."/>
            <person name="Chan S.K."/>
            <person name="Hesse-Orce U."/>
            <person name="Alamouti S.M."/>
            <person name="Tsui C.K.M."/>
            <person name="Docking R.T."/>
            <person name="Levasseur A."/>
            <person name="Haridas S."/>
            <person name="Robertson G."/>
            <person name="Birol I."/>
            <person name="Holt R.A."/>
            <person name="Marra M.A."/>
            <person name="Hamelin R.C."/>
            <person name="Hirst M."/>
            <person name="Jones S.J.M."/>
            <person name="Bohlmann J."/>
            <person name="Breuil C."/>
        </authorList>
    </citation>
    <scope>NUCLEOTIDE SEQUENCE [LARGE SCALE GENOMIC DNA]</scope>
    <source>
        <strain evidence="5">kw1407 / UAMH 11150</strain>
    </source>
</reference>
<comment type="similarity">
    <text evidence="1">Belongs to the short-chain dehydrogenases/reductases (SDR) family.</text>
</comment>
<evidence type="ECO:0000313" key="5">
    <source>
        <dbReference type="Proteomes" id="UP000007796"/>
    </source>
</evidence>
<dbReference type="InterPro" id="IPR052178">
    <property type="entry name" value="Sec_Metab_Biosynth_SDR"/>
</dbReference>
<keyword evidence="2" id="KW-0521">NADP</keyword>
<dbReference type="EMBL" id="GL629765">
    <property type="protein sequence ID" value="EFX04353.1"/>
    <property type="molecule type" value="Genomic_DNA"/>
</dbReference>
<dbReference type="eggNOG" id="KOG0725">
    <property type="taxonomic scope" value="Eukaryota"/>
</dbReference>
<dbReference type="OrthoDB" id="37659at2759"/>
<evidence type="ECO:0000256" key="3">
    <source>
        <dbReference type="ARBA" id="ARBA00023002"/>
    </source>
</evidence>
<dbReference type="PANTHER" id="PTHR43618:SF13">
    <property type="entry name" value="CHAIN DEHYDROGENASE, PUTATIVE (AFU_ORTHOLOGUE AFUA_1G17650)-RELATED"/>
    <property type="match status" value="1"/>
</dbReference>
<name>F0XEC8_GROCL</name>
<protein>
    <submittedName>
        <fullName evidence="4">Short chain dehydrogenase reductase</fullName>
    </submittedName>
</protein>
<dbReference type="Pfam" id="PF13561">
    <property type="entry name" value="adh_short_C2"/>
    <property type="match status" value="1"/>
</dbReference>
<dbReference type="RefSeq" id="XP_014173835.1">
    <property type="nucleotide sequence ID" value="XM_014318360.1"/>
</dbReference>
<keyword evidence="3" id="KW-0560">Oxidoreductase</keyword>
<evidence type="ECO:0000256" key="2">
    <source>
        <dbReference type="ARBA" id="ARBA00022857"/>
    </source>
</evidence>
<proteinExistence type="inferred from homology"/>
<dbReference type="Gene3D" id="3.40.50.720">
    <property type="entry name" value="NAD(P)-binding Rossmann-like Domain"/>
    <property type="match status" value="1"/>
</dbReference>
<dbReference type="Proteomes" id="UP000007796">
    <property type="component" value="Unassembled WGS sequence"/>
</dbReference>
<keyword evidence="5" id="KW-1185">Reference proteome</keyword>
<dbReference type="STRING" id="655863.F0XEC8"/>
<dbReference type="SUPFAM" id="SSF51735">
    <property type="entry name" value="NAD(P)-binding Rossmann-fold domains"/>
    <property type="match status" value="1"/>
</dbReference>
<dbReference type="AlphaFoldDB" id="F0XEC8"/>
<evidence type="ECO:0000256" key="1">
    <source>
        <dbReference type="ARBA" id="ARBA00006484"/>
    </source>
</evidence>
<accession>F0XEC8</accession>
<dbReference type="PRINTS" id="PR00081">
    <property type="entry name" value="GDHRDH"/>
</dbReference>
<dbReference type="PANTHER" id="PTHR43618">
    <property type="entry name" value="7-ALPHA-HYDROXYSTEROID DEHYDROGENASE"/>
    <property type="match status" value="1"/>
</dbReference>